<name>A0A3P7XDH2_9TREM</name>
<protein>
    <recommendedName>
        <fullName evidence="3">WDR47 cross-over region domain-containing protein</fullName>
    </recommendedName>
</protein>
<feature type="domain" description="WDR47 cross-over region" evidence="3">
    <location>
        <begin position="91"/>
        <end position="122"/>
    </location>
</feature>
<dbReference type="InterPro" id="IPR001680">
    <property type="entry name" value="WD40_rpt"/>
</dbReference>
<dbReference type="SUPFAM" id="SSF50978">
    <property type="entry name" value="WD40 repeat-like"/>
    <property type="match status" value="1"/>
</dbReference>
<dbReference type="SMART" id="SM00320">
    <property type="entry name" value="WD40"/>
    <property type="match status" value="7"/>
</dbReference>
<sequence length="996" mass="109232">MEPLRGPPVALDLRKPRFLLLKHKYLELLCLRDVTNLDGNNSANGTAGVNVNENNIDHGVEQIYPLLQPFIQLSKHSSSGQASTDENARGDRLLRLLVKGLLYEACVDYCALMATERKAQMQITGMLGGDLDEEEETERLYNQNISLHTTQNNEINQRAHSHSTSHCRQPVAPDLSLNSWLQSLKPVNFSQPFQSYELDLKVQPINRPTLESSLWPEHILTQPTVKPLVFPYTHIPESNTIMGSSIQRSVLSIHNPALKRGHLQGPSGELMRSLIPAYEGLSSGLLRMNPPSLQNDELNGEYDINHHNGINTGLRPVIRSSGLPNLSRRGPRLMTHSLSGFRLPPNPNLQFLNQKSNSNQTVASTNSQDNNTMSENKVQNISADQNTNGNASLESANISASMQASVDRLFSLHGQMSSTSTDMNSSMADHHEHNISTTVRNSMLLSRSTALTGGQMQSITEESPHSSFDPVTNDRLVVKQSVSVDDTTSHRKSPSSSSPCNRTMSGSLSPKEMVASMQSSIIIDIESDKDGHKLGSHAGDLLHEFQKRRLDRENSQVLDTTTGANSEDQSCPVTPIISQATKNPTQLSETIEPNVNEKPSIVYSSSQPQAQRTDMDRPCKLNGEVSDTSDTRPQTPRYIPVTILEDSQPIRCIAFHPSGRLYAVGSNSKFLRVCQYPSLQQLSANHVATSPVVLMRRQKYHKGSIYCVAWSPDGRIIATGSNDTTIRLLQMDPTTGIPDAACGDPEIASTAGQAIELRYHDGTVRDIAFLLGSYPCSDTITSTPSSHLLSAGAGDSRIYLVDCNRAQTFDLSTPKSTPPNYVVRSMSGHTAAVYSLSVWSPGSLFVSGSADATARLWDLRAPAPVLIVPSYSGSQGSAFASVTVEPNCNLLASGHEDSTISLFDLRGARYINAYRPHSNEVRSVRFSPTAYYLLSASYDKRVILTDFHGDLSQPLPCVQLAEHTDKIIQARWHPNQLSFITSSADKSVISWALPTV</sequence>
<proteinExistence type="predicted"/>
<evidence type="ECO:0000313" key="5">
    <source>
        <dbReference type="Proteomes" id="UP000277204"/>
    </source>
</evidence>
<keyword evidence="5" id="KW-1185">Reference proteome</keyword>
<dbReference type="EMBL" id="UZAI01002518">
    <property type="protein sequence ID" value="VDO72311.1"/>
    <property type="molecule type" value="Genomic_DNA"/>
</dbReference>
<feature type="region of interest" description="Disordered" evidence="2">
    <location>
        <begin position="342"/>
        <end position="373"/>
    </location>
</feature>
<dbReference type="Gene3D" id="2.130.10.10">
    <property type="entry name" value="YVTN repeat-like/Quinoprotein amine dehydrogenase"/>
    <property type="match status" value="3"/>
</dbReference>
<dbReference type="PANTHER" id="PTHR19863">
    <property type="entry name" value="NEMITIN (NEURONAL ENRICHED MAP INTERACTING PROTEIN) HOMOLOG"/>
    <property type="match status" value="1"/>
</dbReference>
<dbReference type="Pfam" id="PF00400">
    <property type="entry name" value="WD40"/>
    <property type="match status" value="5"/>
</dbReference>
<evidence type="ECO:0000256" key="1">
    <source>
        <dbReference type="PROSITE-ProRule" id="PRU00221"/>
    </source>
</evidence>
<feature type="region of interest" description="Disordered" evidence="2">
    <location>
        <begin position="450"/>
        <end position="510"/>
    </location>
</feature>
<feature type="repeat" description="WD" evidence="1">
    <location>
        <begin position="826"/>
        <end position="867"/>
    </location>
</feature>
<dbReference type="PROSITE" id="PS50294">
    <property type="entry name" value="WD_REPEATS_REGION"/>
    <property type="match status" value="3"/>
</dbReference>
<reference evidence="4 5" key="1">
    <citation type="submission" date="2018-11" db="EMBL/GenBank/DDBJ databases">
        <authorList>
            <consortium name="Pathogen Informatics"/>
        </authorList>
    </citation>
    <scope>NUCLEOTIDE SEQUENCE [LARGE SCALE GENOMIC DNA]</scope>
    <source>
        <strain evidence="4 5">Zambia</strain>
    </source>
</reference>
<organism evidence="4 5">
    <name type="scientific">Schistosoma margrebowiei</name>
    <dbReference type="NCBI Taxonomy" id="48269"/>
    <lineage>
        <taxon>Eukaryota</taxon>
        <taxon>Metazoa</taxon>
        <taxon>Spiralia</taxon>
        <taxon>Lophotrochozoa</taxon>
        <taxon>Platyhelminthes</taxon>
        <taxon>Trematoda</taxon>
        <taxon>Digenea</taxon>
        <taxon>Strigeidida</taxon>
        <taxon>Schistosomatoidea</taxon>
        <taxon>Schistosomatidae</taxon>
        <taxon>Schistosoma</taxon>
    </lineage>
</organism>
<keyword evidence="1" id="KW-0853">WD repeat</keyword>
<dbReference type="InterPro" id="IPR015943">
    <property type="entry name" value="WD40/YVTN_repeat-like_dom_sf"/>
</dbReference>
<accession>A0A3P7XDH2</accession>
<feature type="repeat" description="WD" evidence="1">
    <location>
        <begin position="914"/>
        <end position="946"/>
    </location>
</feature>
<feature type="compositionally biased region" description="Polar residues" evidence="2">
    <location>
        <begin position="450"/>
        <end position="470"/>
    </location>
</feature>
<dbReference type="CDD" id="cd00200">
    <property type="entry name" value="WD40"/>
    <property type="match status" value="1"/>
</dbReference>
<dbReference type="AlphaFoldDB" id="A0A3P7XDH2"/>
<evidence type="ECO:0000256" key="2">
    <source>
        <dbReference type="SAM" id="MobiDB-lite"/>
    </source>
</evidence>
<feature type="compositionally biased region" description="Polar residues" evidence="2">
    <location>
        <begin position="348"/>
        <end position="373"/>
    </location>
</feature>
<evidence type="ECO:0000313" key="4">
    <source>
        <dbReference type="EMBL" id="VDO72311.1"/>
    </source>
</evidence>
<dbReference type="Proteomes" id="UP000277204">
    <property type="component" value="Unassembled WGS sequence"/>
</dbReference>
<dbReference type="InterPro" id="IPR057749">
    <property type="entry name" value="WDR47_COR"/>
</dbReference>
<feature type="repeat" description="WD" evidence="1">
    <location>
        <begin position="698"/>
        <end position="728"/>
    </location>
</feature>
<dbReference type="Pfam" id="PF25602">
    <property type="entry name" value="WDR47_COR"/>
    <property type="match status" value="1"/>
</dbReference>
<feature type="repeat" description="WD" evidence="1">
    <location>
        <begin position="960"/>
        <end position="996"/>
    </location>
</feature>
<dbReference type="InterPro" id="IPR036322">
    <property type="entry name" value="WD40_repeat_dom_sf"/>
</dbReference>
<gene>
    <name evidence="4" type="ORF">SMRZ_LOCUS6657</name>
</gene>
<dbReference type="PANTHER" id="PTHR19863:SF5">
    <property type="entry name" value="WD REPEAT-CONTAINING PROTEIN 47"/>
    <property type="match status" value="1"/>
</dbReference>
<dbReference type="InterPro" id="IPR040067">
    <property type="entry name" value="WDR47"/>
</dbReference>
<dbReference type="PROSITE" id="PS50082">
    <property type="entry name" value="WD_REPEATS_2"/>
    <property type="match status" value="4"/>
</dbReference>
<evidence type="ECO:0000259" key="3">
    <source>
        <dbReference type="Pfam" id="PF25602"/>
    </source>
</evidence>